<evidence type="ECO:0000313" key="10">
    <source>
        <dbReference type="Proteomes" id="UP000001555"/>
    </source>
</evidence>
<dbReference type="FunFam" id="3.40.50.720:FF:001593">
    <property type="entry name" value="Putative ubiquinone oxidoreductase ndufa9/39kda subunit"/>
    <property type="match status" value="1"/>
</dbReference>
<reference evidence="8 10" key="1">
    <citation type="submission" date="2008-03" db="EMBL/GenBank/DDBJ databases">
        <title>Annotation of Ixodes scapularis.</title>
        <authorList>
            <consortium name="Ixodes scapularis Genome Project Consortium"/>
            <person name="Caler E."/>
            <person name="Hannick L.I."/>
            <person name="Bidwell S."/>
            <person name="Joardar V."/>
            <person name="Thiagarajan M."/>
            <person name="Amedeo P."/>
            <person name="Galinsky K.J."/>
            <person name="Schobel S."/>
            <person name="Inman J."/>
            <person name="Hostetler J."/>
            <person name="Miller J."/>
            <person name="Hammond M."/>
            <person name="Megy K."/>
            <person name="Lawson D."/>
            <person name="Kodira C."/>
            <person name="Sutton G."/>
            <person name="Meyer J."/>
            <person name="Hill C.A."/>
            <person name="Birren B."/>
            <person name="Nene V."/>
            <person name="Collins F."/>
            <person name="Alarcon-Chaidez F."/>
            <person name="Wikel S."/>
            <person name="Strausberg R."/>
        </authorList>
    </citation>
    <scope>NUCLEOTIDE SEQUENCE [LARGE SCALE GENOMIC DNA]</scope>
    <source>
        <strain evidence="10">Wikel</strain>
        <strain evidence="8">Wikel colony</strain>
    </source>
</reference>
<dbReference type="PaxDb" id="6945-B7QNI9"/>
<dbReference type="CDD" id="cd05271">
    <property type="entry name" value="NDUFA9_like_SDR_a"/>
    <property type="match status" value="1"/>
</dbReference>
<gene>
    <name evidence="8" type="ORF">IscW_ISCW023912</name>
</gene>
<dbReference type="VEuPathDB" id="VectorBase:ISCW023912"/>
<keyword evidence="10" id="KW-1185">Reference proteome</keyword>
<evidence type="ECO:0000313" key="9">
    <source>
        <dbReference type="EnsemblMetazoa" id="ISCW023912-PA"/>
    </source>
</evidence>
<dbReference type="GO" id="GO:0016491">
    <property type="term" value="F:oxidoreductase activity"/>
    <property type="evidence" value="ECO:0007669"/>
    <property type="project" value="UniProtKB-KW"/>
</dbReference>
<proteinExistence type="evidence at protein level"/>
<protein>
    <recommendedName>
        <fullName evidence="2">NADH dehydrogenase [ubiquinone] 1 alpha subcomplex subunit 9, mitochondrial</fullName>
    </recommendedName>
    <alternativeName>
        <fullName evidence="4">Complex I-39kD</fullName>
    </alternativeName>
    <alternativeName>
        <fullName evidence="3">NADH-ubiquinone oxidoreductase 39 kDa subunit</fullName>
    </alternativeName>
</protein>
<dbReference type="FunCoup" id="B7QNI9">
    <property type="interactions" value="1414"/>
</dbReference>
<keyword evidence="11" id="KW-1267">Proteomics identification</keyword>
<feature type="region of interest" description="Disordered" evidence="6">
    <location>
        <begin position="32"/>
        <end position="57"/>
    </location>
</feature>
<evidence type="ECO:0000256" key="4">
    <source>
        <dbReference type="ARBA" id="ARBA00043145"/>
    </source>
</evidence>
<dbReference type="EMBL" id="ABJB010727861">
    <property type="status" value="NOT_ANNOTATED_CDS"/>
    <property type="molecule type" value="Genomic_DNA"/>
</dbReference>
<dbReference type="VEuPathDB" id="VectorBase:ISCP_004272"/>
<dbReference type="EMBL" id="ABJB011141561">
    <property type="status" value="NOT_ANNOTATED_CDS"/>
    <property type="molecule type" value="Genomic_DNA"/>
</dbReference>
<keyword evidence="8" id="KW-0830">Ubiquinone</keyword>
<dbReference type="AlphaFoldDB" id="B7QNI9"/>
<dbReference type="InterPro" id="IPR051207">
    <property type="entry name" value="ComplexI_NDUFA9_subunit"/>
</dbReference>
<evidence type="ECO:0000256" key="1">
    <source>
        <dbReference type="ARBA" id="ARBA00038501"/>
    </source>
</evidence>
<evidence type="ECO:0000313" key="8">
    <source>
        <dbReference type="EMBL" id="EEC20411.1"/>
    </source>
</evidence>
<dbReference type="SUPFAM" id="SSF51735">
    <property type="entry name" value="NAD(P)-binding Rossmann-fold domains"/>
    <property type="match status" value="1"/>
</dbReference>
<evidence type="ECO:0007829" key="11">
    <source>
        <dbReference type="PeptideAtlas" id="B7QNI9"/>
    </source>
</evidence>
<dbReference type="EMBL" id="DS979349">
    <property type="protein sequence ID" value="EEC20411.1"/>
    <property type="molecule type" value="Genomic_DNA"/>
</dbReference>
<dbReference type="InterPro" id="IPR036291">
    <property type="entry name" value="NAD(P)-bd_dom_sf"/>
</dbReference>
<keyword evidence="8" id="KW-0560">Oxidoreductase</keyword>
<comment type="subunit">
    <text evidence="5">Complex I is composed of 45 different subunits. This a component of the hydrophobic protein fraction. Interacts with BLOC1S1. Interacts with SLC2A4. Interacts with CLOCK. Interacts with RAB5IF.</text>
</comment>
<feature type="domain" description="NAD-dependent epimerase/dehydratase" evidence="7">
    <location>
        <begin position="69"/>
        <end position="255"/>
    </location>
</feature>
<dbReference type="EMBL" id="ABJB011063269">
    <property type="status" value="NOT_ANNOTATED_CDS"/>
    <property type="molecule type" value="Genomic_DNA"/>
</dbReference>
<evidence type="ECO:0000256" key="5">
    <source>
        <dbReference type="ARBA" id="ARBA00046455"/>
    </source>
</evidence>
<comment type="similarity">
    <text evidence="1">Belongs to the complex I NDUFA9 subunit family.</text>
</comment>
<dbReference type="EMBL" id="ABJB010222892">
    <property type="status" value="NOT_ANNOTATED_CDS"/>
    <property type="molecule type" value="Genomic_DNA"/>
</dbReference>
<evidence type="ECO:0000256" key="3">
    <source>
        <dbReference type="ARBA" id="ARBA00042000"/>
    </source>
</evidence>
<dbReference type="GO" id="GO:0006744">
    <property type="term" value="P:ubiquinone biosynthetic process"/>
    <property type="evidence" value="ECO:0000318"/>
    <property type="project" value="GO_Central"/>
</dbReference>
<reference evidence="9" key="2">
    <citation type="submission" date="2020-05" db="UniProtKB">
        <authorList>
            <consortium name="EnsemblMetazoa"/>
        </authorList>
    </citation>
    <scope>IDENTIFICATION</scope>
    <source>
        <strain evidence="9">wikel</strain>
    </source>
</reference>
<evidence type="ECO:0000259" key="7">
    <source>
        <dbReference type="Pfam" id="PF01370"/>
    </source>
</evidence>
<dbReference type="Pfam" id="PF01370">
    <property type="entry name" value="Epimerase"/>
    <property type="match status" value="1"/>
</dbReference>
<dbReference type="EnsemblMetazoa" id="ISCW023912-RA">
    <property type="protein sequence ID" value="ISCW023912-PA"/>
    <property type="gene ID" value="ISCW023912"/>
</dbReference>
<dbReference type="PANTHER" id="PTHR12126">
    <property type="entry name" value="NADH-UBIQUINONE OXIDOREDUCTASE 39 KDA SUBUNIT-RELATED"/>
    <property type="match status" value="1"/>
</dbReference>
<sequence>MAALKICLLPGFPRAGRAAAASALPATDGARRQCSGTVSKPPVGGSGAKLPSLRKGTGGRSSFNGVVCTVFGSNGSLGTSLINRLGKIGTQLILPYRCEFYFMQRLKLCGDLGQIHFQPFNLKDELSIAKAMKYSNVVINLIGKDTETSNFPFSEVHVKGAQTIARIARESGVQKLIHFSALNATESPRPIIKFGGSKFYASKWLGEQVVREEFPDAIIFRPADMYSHEDRFIRYYVSHIRRNYVLMPLWIKGNGIVKQPFFAFGRAGRRDERHLRRQQCRGDVPGCGATALRAGRAGRLHVPGDAARGRLRPLRHAFRPPVPGSSPLATVTISEVSSTVLGKARKGTHDRRGVLRAPHIGGSESQPDVC</sequence>
<accession>B7QNI9</accession>
<evidence type="ECO:0000256" key="6">
    <source>
        <dbReference type="SAM" id="MobiDB-lite"/>
    </source>
</evidence>
<dbReference type="GO" id="GO:0005739">
    <property type="term" value="C:mitochondrion"/>
    <property type="evidence" value="ECO:0000318"/>
    <property type="project" value="GO_Central"/>
</dbReference>
<name>B7QNI9_IXOSC</name>
<feature type="region of interest" description="Disordered" evidence="6">
    <location>
        <begin position="342"/>
        <end position="370"/>
    </location>
</feature>
<dbReference type="Gene3D" id="3.40.50.720">
    <property type="entry name" value="NAD(P)-binding Rossmann-like Domain"/>
    <property type="match status" value="1"/>
</dbReference>
<dbReference type="InterPro" id="IPR001509">
    <property type="entry name" value="Epimerase_deHydtase"/>
</dbReference>
<dbReference type="GO" id="GO:0044877">
    <property type="term" value="F:protein-containing complex binding"/>
    <property type="evidence" value="ECO:0000318"/>
    <property type="project" value="GO_Central"/>
</dbReference>
<dbReference type="InParanoid" id="B7QNI9"/>
<dbReference type="PANTHER" id="PTHR12126:SF11">
    <property type="entry name" value="NADH DEHYDROGENASE [UBIQUINONE] 1 ALPHA SUBCOMPLEX SUBUNIT 9, MITOCHONDRIAL"/>
    <property type="match status" value="1"/>
</dbReference>
<organism>
    <name type="scientific">Ixodes scapularis</name>
    <name type="common">Black-legged tick</name>
    <name type="synonym">Deer tick</name>
    <dbReference type="NCBI Taxonomy" id="6945"/>
    <lineage>
        <taxon>Eukaryota</taxon>
        <taxon>Metazoa</taxon>
        <taxon>Ecdysozoa</taxon>
        <taxon>Arthropoda</taxon>
        <taxon>Chelicerata</taxon>
        <taxon>Arachnida</taxon>
        <taxon>Acari</taxon>
        <taxon>Parasitiformes</taxon>
        <taxon>Ixodida</taxon>
        <taxon>Ixodoidea</taxon>
        <taxon>Ixodidae</taxon>
        <taxon>Ixodinae</taxon>
        <taxon>Ixodes</taxon>
    </lineage>
</organism>
<dbReference type="HOGENOM" id="CLU_748601_0_0_1"/>
<dbReference type="STRING" id="6945.B7QNI9"/>
<dbReference type="Proteomes" id="UP000001555">
    <property type="component" value="Unassembled WGS sequence"/>
</dbReference>
<evidence type="ECO:0000256" key="2">
    <source>
        <dbReference type="ARBA" id="ARBA00040720"/>
    </source>
</evidence>
<dbReference type="OrthoDB" id="275457at2759"/>